<dbReference type="Gene3D" id="2.40.10.10">
    <property type="entry name" value="Trypsin-like serine proteases"/>
    <property type="match status" value="2"/>
</dbReference>
<comment type="caution">
    <text evidence="10">The sequence shown here is derived from an EMBL/GenBank/DDBJ whole genome shotgun (WGS) entry which is preliminary data.</text>
</comment>
<evidence type="ECO:0000256" key="5">
    <source>
        <dbReference type="ARBA" id="ARBA00022825"/>
    </source>
</evidence>
<organism evidence="10 11">
    <name type="scientific">Amycolatopsis samaneae</name>
    <dbReference type="NCBI Taxonomy" id="664691"/>
    <lineage>
        <taxon>Bacteria</taxon>
        <taxon>Bacillati</taxon>
        <taxon>Actinomycetota</taxon>
        <taxon>Actinomycetes</taxon>
        <taxon>Pseudonocardiales</taxon>
        <taxon>Pseudonocardiaceae</taxon>
        <taxon>Amycolatopsis</taxon>
    </lineage>
</organism>
<sequence>MRTTSPGRRLFARSAITMVAAGAAVGFLAPATATATTIEGYSPTVQHAAVTDLAAEAGISEAAATQLLRAQAASADTVRNVTAALGARAVDGYLDAAAKPVVNVLDRAAADEVTAAGAQAKVVKHSAAALTSAQEALQALPAVTHTSIGLDPKANQVVLTVADAAKGTEALVKAAESLGDRVRVERVAGEMHTAIYNGEAITGGGTRCSVGFNTNKGGQNYVVDAGHCTRAVSQWNIGPSQGSTFPGSDYGLIRNTSGSAPGAVTLWNGQNQKISSSAAATVGQRISKSGSTTHLTTGSVQRLNVTVNYAEGAVRGLIQTSALVNPGDSGGCLFAGSVGLGITSGKGGGTSYFQPVGAALSAYGVKLN</sequence>
<dbReference type="RefSeq" id="WP_345391838.1">
    <property type="nucleotide sequence ID" value="NZ_BAABHG010000005.1"/>
</dbReference>
<feature type="signal peptide" evidence="8">
    <location>
        <begin position="1"/>
        <end position="35"/>
    </location>
</feature>
<feature type="chain" id="PRO_5045694267" evidence="8">
    <location>
        <begin position="36"/>
        <end position="368"/>
    </location>
</feature>
<evidence type="ECO:0000259" key="9">
    <source>
        <dbReference type="Pfam" id="PF02983"/>
    </source>
</evidence>
<keyword evidence="3 8" id="KW-0732">Signal</keyword>
<dbReference type="SUPFAM" id="SSF50494">
    <property type="entry name" value="Trypsin-like serine proteases"/>
    <property type="match status" value="1"/>
</dbReference>
<dbReference type="EMBL" id="JBHUKU010000020">
    <property type="protein sequence ID" value="MFD2463305.1"/>
    <property type="molecule type" value="Genomic_DNA"/>
</dbReference>
<feature type="domain" description="Peptidase S1A alpha-lytic prodomain" evidence="9">
    <location>
        <begin position="125"/>
        <end position="178"/>
    </location>
</feature>
<proteinExistence type="inferred from homology"/>
<accession>A0ABW5GR05</accession>
<evidence type="ECO:0000256" key="1">
    <source>
        <dbReference type="ARBA" id="ARBA00007664"/>
    </source>
</evidence>
<evidence type="ECO:0000313" key="11">
    <source>
        <dbReference type="Proteomes" id="UP001597419"/>
    </source>
</evidence>
<evidence type="ECO:0000256" key="2">
    <source>
        <dbReference type="ARBA" id="ARBA00022670"/>
    </source>
</evidence>
<dbReference type="InterPro" id="IPR004236">
    <property type="entry name" value="Pept_S1_alpha_lytic"/>
</dbReference>
<evidence type="ECO:0000256" key="7">
    <source>
        <dbReference type="ARBA" id="ARBA00023157"/>
    </source>
</evidence>
<keyword evidence="5" id="KW-0720">Serine protease</keyword>
<dbReference type="PIRSF" id="PIRSF001134">
    <property type="entry name" value="Streptogrisin"/>
    <property type="match status" value="1"/>
</dbReference>
<evidence type="ECO:0000256" key="3">
    <source>
        <dbReference type="ARBA" id="ARBA00022729"/>
    </source>
</evidence>
<dbReference type="CDD" id="cd21112">
    <property type="entry name" value="alphaLP-like"/>
    <property type="match status" value="1"/>
</dbReference>
<evidence type="ECO:0000256" key="8">
    <source>
        <dbReference type="SAM" id="SignalP"/>
    </source>
</evidence>
<evidence type="ECO:0000256" key="4">
    <source>
        <dbReference type="ARBA" id="ARBA00022801"/>
    </source>
</evidence>
<gene>
    <name evidence="10" type="ORF">ACFSYJ_32160</name>
</gene>
<keyword evidence="7" id="KW-1015">Disulfide bond</keyword>
<keyword evidence="11" id="KW-1185">Reference proteome</keyword>
<evidence type="ECO:0000256" key="6">
    <source>
        <dbReference type="ARBA" id="ARBA00023145"/>
    </source>
</evidence>
<protein>
    <submittedName>
        <fullName evidence="10">S1 family peptidase</fullName>
    </submittedName>
</protein>
<evidence type="ECO:0000313" key="10">
    <source>
        <dbReference type="EMBL" id="MFD2463305.1"/>
    </source>
</evidence>
<name>A0ABW5GR05_9PSEU</name>
<dbReference type="InterPro" id="IPR043504">
    <property type="entry name" value="Peptidase_S1_PA_chymotrypsin"/>
</dbReference>
<dbReference type="PROSITE" id="PS51318">
    <property type="entry name" value="TAT"/>
    <property type="match status" value="1"/>
</dbReference>
<dbReference type="InterPro" id="IPR006311">
    <property type="entry name" value="TAT_signal"/>
</dbReference>
<keyword evidence="4" id="KW-0378">Hydrolase</keyword>
<dbReference type="PRINTS" id="PR00861">
    <property type="entry name" value="ALYTICPTASE"/>
</dbReference>
<dbReference type="Pfam" id="PF02983">
    <property type="entry name" value="Pro_Al_protease"/>
    <property type="match status" value="1"/>
</dbReference>
<keyword evidence="6" id="KW-0865">Zymogen</keyword>
<reference evidence="11" key="1">
    <citation type="journal article" date="2019" name="Int. J. Syst. Evol. Microbiol.">
        <title>The Global Catalogue of Microorganisms (GCM) 10K type strain sequencing project: providing services to taxonomists for standard genome sequencing and annotation.</title>
        <authorList>
            <consortium name="The Broad Institute Genomics Platform"/>
            <consortium name="The Broad Institute Genome Sequencing Center for Infectious Disease"/>
            <person name="Wu L."/>
            <person name="Ma J."/>
        </authorList>
    </citation>
    <scope>NUCLEOTIDE SEQUENCE [LARGE SCALE GENOMIC DNA]</scope>
    <source>
        <strain evidence="11">CGMCC 4.7643</strain>
    </source>
</reference>
<dbReference type="InterPro" id="IPR001316">
    <property type="entry name" value="Pept_S1A_streptogrisin"/>
</dbReference>
<dbReference type="InterPro" id="IPR009003">
    <property type="entry name" value="Peptidase_S1_PA"/>
</dbReference>
<comment type="similarity">
    <text evidence="1">Belongs to the peptidase S1 family.</text>
</comment>
<keyword evidence="2" id="KW-0645">Protease</keyword>
<dbReference type="Proteomes" id="UP001597419">
    <property type="component" value="Unassembled WGS sequence"/>
</dbReference>